<gene>
    <name evidence="1" type="ORF">DW663_07435</name>
</gene>
<accession>A0A414PTN7</accession>
<reference evidence="1 2" key="1">
    <citation type="submission" date="2018-08" db="EMBL/GenBank/DDBJ databases">
        <title>A genome reference for cultivated species of the human gut microbiota.</title>
        <authorList>
            <person name="Zou Y."/>
            <person name="Xue W."/>
            <person name="Luo G."/>
        </authorList>
    </citation>
    <scope>NUCLEOTIDE SEQUENCE [LARGE SCALE GENOMIC DNA]</scope>
    <source>
        <strain evidence="1 2">AM25-1</strain>
    </source>
</reference>
<sequence>MIKQKLKTIISIIFPIYLIEIASKLNPIFLYKKADNYWKMFKISKIPYQEKKIIFDKVDDRKKVGIIIQGPIIKEDDFTYNTIKLLLENYKNIKIILSTWKNEEKKVVEKIKNLGIDILLNDPPINGLENLNLQIVSTYNGIKHFEKEKINYILKIRTDQRIYQNNTIEFFLNLLDIYPVFNSSKQTKRIIGIDINTCKYIPFSFSDMLQFGSTEDMEKMWNVELTTKKFTKTDRENLNPSIKEMQKYKNCEMVLCESFLKKTDFKYEYSLFSYYKALHERFLVVDSEMIGLYWFKYNSLNNSSIEIEQRKIKFLDWNELYTNFNNIDILKLIEVEKEILKKKLFKSKKWK</sequence>
<organism evidence="1 2">
    <name type="scientific">Fusobacterium mortiferum</name>
    <dbReference type="NCBI Taxonomy" id="850"/>
    <lineage>
        <taxon>Bacteria</taxon>
        <taxon>Fusobacteriati</taxon>
        <taxon>Fusobacteriota</taxon>
        <taxon>Fusobacteriia</taxon>
        <taxon>Fusobacteriales</taxon>
        <taxon>Fusobacteriaceae</taxon>
        <taxon>Fusobacterium</taxon>
    </lineage>
</organism>
<dbReference type="RefSeq" id="WP_118234426.1">
    <property type="nucleotide sequence ID" value="NZ_QRHL01000011.1"/>
</dbReference>
<protein>
    <recommendedName>
        <fullName evidence="3">WavE lipopolysaccharide synthesis</fullName>
    </recommendedName>
</protein>
<evidence type="ECO:0008006" key="3">
    <source>
        <dbReference type="Google" id="ProtNLM"/>
    </source>
</evidence>
<dbReference type="EMBL" id="QRHL01000011">
    <property type="protein sequence ID" value="RHF71945.1"/>
    <property type="molecule type" value="Genomic_DNA"/>
</dbReference>
<evidence type="ECO:0000313" key="1">
    <source>
        <dbReference type="EMBL" id="RHF71945.1"/>
    </source>
</evidence>
<dbReference type="Proteomes" id="UP000284676">
    <property type="component" value="Unassembled WGS sequence"/>
</dbReference>
<proteinExistence type="predicted"/>
<name>A0A414PTN7_FUSMR</name>
<dbReference type="Pfam" id="PF07507">
    <property type="entry name" value="WavE"/>
    <property type="match status" value="1"/>
</dbReference>
<comment type="caution">
    <text evidence="1">The sequence shown here is derived from an EMBL/GenBank/DDBJ whole genome shotgun (WGS) entry which is preliminary data.</text>
</comment>
<dbReference type="AlphaFoldDB" id="A0A414PTN7"/>
<dbReference type="InterPro" id="IPR011122">
    <property type="entry name" value="WavE"/>
</dbReference>
<evidence type="ECO:0000313" key="2">
    <source>
        <dbReference type="Proteomes" id="UP000284676"/>
    </source>
</evidence>